<gene>
    <name evidence="1" type="primary">SC206g500020.1_BraROA</name>
    <name evidence="1" type="ORF">IGI04_042742</name>
</gene>
<name>A0ABQ7KIJ1_BRACM</name>
<evidence type="ECO:0000313" key="1">
    <source>
        <dbReference type="EMBL" id="KAG5373937.1"/>
    </source>
</evidence>
<comment type="caution">
    <text evidence="1">The sequence shown here is derived from an EMBL/GenBank/DDBJ whole genome shotgun (WGS) entry which is preliminary data.</text>
</comment>
<protein>
    <submittedName>
        <fullName evidence="1">Uncharacterized protein</fullName>
    </submittedName>
</protein>
<organism evidence="1 2">
    <name type="scientific">Brassica rapa subsp. trilocularis</name>
    <dbReference type="NCBI Taxonomy" id="1813537"/>
    <lineage>
        <taxon>Eukaryota</taxon>
        <taxon>Viridiplantae</taxon>
        <taxon>Streptophyta</taxon>
        <taxon>Embryophyta</taxon>
        <taxon>Tracheophyta</taxon>
        <taxon>Spermatophyta</taxon>
        <taxon>Magnoliopsida</taxon>
        <taxon>eudicotyledons</taxon>
        <taxon>Gunneridae</taxon>
        <taxon>Pentapetalae</taxon>
        <taxon>rosids</taxon>
        <taxon>malvids</taxon>
        <taxon>Brassicales</taxon>
        <taxon>Brassicaceae</taxon>
        <taxon>Brassiceae</taxon>
        <taxon>Brassica</taxon>
    </lineage>
</organism>
<keyword evidence="2" id="KW-1185">Reference proteome</keyword>
<dbReference type="EMBL" id="JADBGQ010000065">
    <property type="protein sequence ID" value="KAG5373937.1"/>
    <property type="molecule type" value="Genomic_DNA"/>
</dbReference>
<dbReference type="Proteomes" id="UP000823674">
    <property type="component" value="Unassembled WGS sequence"/>
</dbReference>
<proteinExistence type="predicted"/>
<reference evidence="1 2" key="1">
    <citation type="submission" date="2021-03" db="EMBL/GenBank/DDBJ databases">
        <authorList>
            <person name="King G.J."/>
            <person name="Bancroft I."/>
            <person name="Baten A."/>
            <person name="Bloomfield J."/>
            <person name="Borpatragohain P."/>
            <person name="He Z."/>
            <person name="Irish N."/>
            <person name="Irwin J."/>
            <person name="Liu K."/>
            <person name="Mauleon R.P."/>
            <person name="Moore J."/>
            <person name="Morris R."/>
            <person name="Ostergaard L."/>
            <person name="Wang B."/>
            <person name="Wells R."/>
        </authorList>
    </citation>
    <scope>NUCLEOTIDE SEQUENCE [LARGE SCALE GENOMIC DNA]</scope>
    <source>
        <strain evidence="1">R-o-18</strain>
        <tissue evidence="1">Leaf</tissue>
    </source>
</reference>
<evidence type="ECO:0000313" key="2">
    <source>
        <dbReference type="Proteomes" id="UP000823674"/>
    </source>
</evidence>
<sequence>MVSKEHQEDAVCNGNLRELAHGSDWLMIVQDRLDVAGKKETKAGYVSGQRYGQIHKAVWSISSQAFPHPIRSIQPATNTPRPDPEQAFAYPLQAHPHLKSKPLKICQNRLHLFKKKQTKAMAFSHGLSTFLLSIKGVPHLLVKMKPLKKRAFPLLMELATWKHEERSGLYSLRYKKVANGHHLSLEETGDQKALEIKGRVDQWYTSSDTSDSPTTKSVKTKVFCHCISSLGHSLVYRKCSMGHYAIRSVTCEALYGDSNTLVPGIRKRAAHKTETITTAVETGGSWPDRSLQRLLRRTIKRAKSVACLGKRLFRAVLAKDIRGVWEEMVDGAKLGSAVRTAVRTVRTGTDEIDPKHLFSTI</sequence>
<accession>A0ABQ7KIJ1</accession>